<comment type="caution">
    <text evidence="1">The sequence shown here is derived from an EMBL/GenBank/DDBJ whole genome shotgun (WGS) entry which is preliminary data.</text>
</comment>
<dbReference type="Proteomes" id="UP001239111">
    <property type="component" value="Chromosome 1"/>
</dbReference>
<protein>
    <submittedName>
        <fullName evidence="1">Uncharacterized protein</fullName>
    </submittedName>
</protein>
<organism evidence="1 2">
    <name type="scientific">Eretmocerus hayati</name>
    <dbReference type="NCBI Taxonomy" id="131215"/>
    <lineage>
        <taxon>Eukaryota</taxon>
        <taxon>Metazoa</taxon>
        <taxon>Ecdysozoa</taxon>
        <taxon>Arthropoda</taxon>
        <taxon>Hexapoda</taxon>
        <taxon>Insecta</taxon>
        <taxon>Pterygota</taxon>
        <taxon>Neoptera</taxon>
        <taxon>Endopterygota</taxon>
        <taxon>Hymenoptera</taxon>
        <taxon>Apocrita</taxon>
        <taxon>Proctotrupomorpha</taxon>
        <taxon>Chalcidoidea</taxon>
        <taxon>Aphelinidae</taxon>
        <taxon>Aphelininae</taxon>
        <taxon>Eretmocerus</taxon>
    </lineage>
</organism>
<accession>A0ACC2Q2A6</accession>
<evidence type="ECO:0000313" key="2">
    <source>
        <dbReference type="Proteomes" id="UP001239111"/>
    </source>
</evidence>
<reference evidence="1" key="1">
    <citation type="submission" date="2023-04" db="EMBL/GenBank/DDBJ databases">
        <title>A chromosome-level genome assembly of the parasitoid wasp Eretmocerus hayati.</title>
        <authorList>
            <person name="Zhong Y."/>
            <person name="Liu S."/>
            <person name="Liu Y."/>
        </authorList>
    </citation>
    <scope>NUCLEOTIDE SEQUENCE</scope>
    <source>
        <strain evidence="1">ZJU_SS_LIU_2023</strain>
    </source>
</reference>
<keyword evidence="2" id="KW-1185">Reference proteome</keyword>
<name>A0ACC2Q2A6_9HYME</name>
<gene>
    <name evidence="1" type="ORF">QAD02_023995</name>
</gene>
<dbReference type="EMBL" id="CM056741">
    <property type="protein sequence ID" value="KAJ8688200.1"/>
    <property type="molecule type" value="Genomic_DNA"/>
</dbReference>
<proteinExistence type="predicted"/>
<sequence>MCADQNKQDLLIKTIRDLDIRNEVRTLLENGADINSTDNKEGVSPLEAAVETGLMETIQLLLELGADAKAVNSRGRSILYTWAETVSRGEEKEWRYSEMLHLLISHGAWVTDEDVSKNSDLLSTILQYGNHNVAKLVTDHLKKNNASMPNMLHTAAANEDSPETLKSLLSSKQFDINETDFCGQTPLHVAAFRDHPEHLTLLLEHGADPNIKDREGETPLTAAADEGRPWIIEILCAYGADINVTNHSNQTLLDLASQADILPSNKCLCIIKQIALLESQSREINQKLYSQVQRSPRYKKYFFSCKKEIELAQKSVIDGSVTYYKILTDQDADSFANNKKVLSALKSKSFVNRFDIYGQRICMHFVKVRPDQKKLFKLFEDKNLGMLMNEDDQECILS</sequence>
<evidence type="ECO:0000313" key="1">
    <source>
        <dbReference type="EMBL" id="KAJ8688200.1"/>
    </source>
</evidence>